<dbReference type="OrthoDB" id="10256179at2759"/>
<feature type="repeat" description="RCC1" evidence="2">
    <location>
        <begin position="238"/>
        <end position="296"/>
    </location>
</feature>
<dbReference type="Pfam" id="PF25390">
    <property type="entry name" value="WD40_RLD"/>
    <property type="match status" value="1"/>
</dbReference>
<dbReference type="Proteomes" id="UP000678393">
    <property type="component" value="Unassembled WGS sequence"/>
</dbReference>
<evidence type="ECO:0000313" key="4">
    <source>
        <dbReference type="EMBL" id="CAG5116243.1"/>
    </source>
</evidence>
<gene>
    <name evidence="4" type="ORF">CUNI_LOCUS1801</name>
</gene>
<evidence type="ECO:0000256" key="2">
    <source>
        <dbReference type="PROSITE-ProRule" id="PRU00235"/>
    </source>
</evidence>
<dbReference type="PRINTS" id="PR00633">
    <property type="entry name" value="RCCNDNSATION"/>
</dbReference>
<feature type="repeat" description="RCC1" evidence="2">
    <location>
        <begin position="297"/>
        <end position="347"/>
    </location>
</feature>
<feature type="repeat" description="RCC1" evidence="2">
    <location>
        <begin position="181"/>
        <end position="237"/>
    </location>
</feature>
<dbReference type="PANTHER" id="PTHR22872">
    <property type="entry name" value="BTK-BINDING PROTEIN-RELATED"/>
    <property type="match status" value="1"/>
</dbReference>
<dbReference type="SUPFAM" id="SSF50985">
    <property type="entry name" value="RCC1/BLIP-II"/>
    <property type="match status" value="1"/>
</dbReference>
<dbReference type="InterPro" id="IPR051625">
    <property type="entry name" value="Signaling_Regulatory_Domain"/>
</dbReference>
<dbReference type="InterPro" id="IPR009091">
    <property type="entry name" value="RCC1/BLIP-II"/>
</dbReference>
<name>A0A8S3YGA1_9EUPU</name>
<dbReference type="PROSITE" id="PS50012">
    <property type="entry name" value="RCC1_3"/>
    <property type="match status" value="7"/>
</dbReference>
<dbReference type="EMBL" id="CAJHNH020000224">
    <property type="protein sequence ID" value="CAG5116243.1"/>
    <property type="molecule type" value="Genomic_DNA"/>
</dbReference>
<dbReference type="InterPro" id="IPR058923">
    <property type="entry name" value="RCC1-like_dom"/>
</dbReference>
<reference evidence="4" key="1">
    <citation type="submission" date="2021-04" db="EMBL/GenBank/DDBJ databases">
        <authorList>
            <consortium name="Molecular Ecology Group"/>
        </authorList>
    </citation>
    <scope>NUCLEOTIDE SEQUENCE</scope>
</reference>
<proteinExistence type="predicted"/>
<organism evidence="4 5">
    <name type="scientific">Candidula unifasciata</name>
    <dbReference type="NCBI Taxonomy" id="100452"/>
    <lineage>
        <taxon>Eukaryota</taxon>
        <taxon>Metazoa</taxon>
        <taxon>Spiralia</taxon>
        <taxon>Lophotrochozoa</taxon>
        <taxon>Mollusca</taxon>
        <taxon>Gastropoda</taxon>
        <taxon>Heterobranchia</taxon>
        <taxon>Euthyneura</taxon>
        <taxon>Panpulmonata</taxon>
        <taxon>Eupulmonata</taxon>
        <taxon>Stylommatophora</taxon>
        <taxon>Helicina</taxon>
        <taxon>Helicoidea</taxon>
        <taxon>Geomitridae</taxon>
        <taxon>Candidula</taxon>
    </lineage>
</organism>
<dbReference type="Gene3D" id="2.130.10.30">
    <property type="entry name" value="Regulator of chromosome condensation 1/beta-lactamase-inhibitor protein II"/>
    <property type="match status" value="2"/>
</dbReference>
<feature type="domain" description="RCC1-like" evidence="3">
    <location>
        <begin position="21"/>
        <end position="395"/>
    </location>
</feature>
<keyword evidence="1" id="KW-0677">Repeat</keyword>
<accession>A0A8S3YGA1</accession>
<feature type="repeat" description="RCC1" evidence="2">
    <location>
        <begin position="19"/>
        <end position="73"/>
    </location>
</feature>
<dbReference type="InterPro" id="IPR000408">
    <property type="entry name" value="Reg_chr_condens"/>
</dbReference>
<evidence type="ECO:0000313" key="5">
    <source>
        <dbReference type="Proteomes" id="UP000678393"/>
    </source>
</evidence>
<evidence type="ECO:0000256" key="1">
    <source>
        <dbReference type="ARBA" id="ARBA00022737"/>
    </source>
</evidence>
<sequence length="406" mass="43009">MAERTRPGRGLHESPIDRPFLWAWGANNCGQLGYGCVCEKQIPSDQPVPFTLESDWLKSAGGGGGFSYVVTESGQVFTCGNNTRGQLGHGDFNTLPVFSKCQFLSQTKIVKVAAGWDFMLAISDAGTLLSWGSNMFGQLGRDVPGGAGCDAAPAHVGSSYLGRQVDISAGLRHGLSLSECGKVYSWGHGKRGQLGLDVSDKTTQVRSDHPLTVPVSCTEKPIQVFAGMFHSGLLTEAGSVLMWGCNKYGQCGQDPDITQTVPAASKVAFPTEGDKSSRHIVSVTSGWTHVISHTDSSILYSWGRADLGQLGRICQKSCDHIPGVVIGLSGVTSHSCGSEHTLVLTEDGQVYSWGWNEHSICGTDHEENILEPLRVSMFVDKRIIAVGCGAGHSFCIGAGGSCEGAG</sequence>
<feature type="repeat" description="RCC1" evidence="2">
    <location>
        <begin position="74"/>
        <end position="125"/>
    </location>
</feature>
<comment type="caution">
    <text evidence="4">The sequence shown here is derived from an EMBL/GenBank/DDBJ whole genome shotgun (WGS) entry which is preliminary data.</text>
</comment>
<feature type="repeat" description="RCC1" evidence="2">
    <location>
        <begin position="126"/>
        <end position="180"/>
    </location>
</feature>
<feature type="repeat" description="RCC1" evidence="2">
    <location>
        <begin position="348"/>
        <end position="399"/>
    </location>
</feature>
<evidence type="ECO:0000259" key="3">
    <source>
        <dbReference type="Pfam" id="PF25390"/>
    </source>
</evidence>
<dbReference type="PROSITE" id="PS00626">
    <property type="entry name" value="RCC1_2"/>
    <property type="match status" value="1"/>
</dbReference>
<keyword evidence="5" id="KW-1185">Reference proteome</keyword>
<dbReference type="AlphaFoldDB" id="A0A8S3YGA1"/>
<protein>
    <recommendedName>
        <fullName evidence="3">RCC1-like domain-containing protein</fullName>
    </recommendedName>
</protein>